<comment type="cofactor">
    <cofactor evidence="6">
        <name>Mg(2+)</name>
        <dbReference type="ChEBI" id="CHEBI:18420"/>
    </cofactor>
    <text evidence="6">Binds 1 Mg(2+) ion per monomer.</text>
</comment>
<evidence type="ECO:0000256" key="5">
    <source>
        <dbReference type="ARBA" id="ARBA00048200"/>
    </source>
</evidence>
<dbReference type="PANTHER" id="PTHR10491:SF4">
    <property type="entry name" value="METHIONINE ADENOSYLTRANSFERASE 2 SUBUNIT BETA"/>
    <property type="match status" value="1"/>
</dbReference>
<dbReference type="SUPFAM" id="SSF51735">
    <property type="entry name" value="NAD(P)-binding Rossmann-fold domains"/>
    <property type="match status" value="1"/>
</dbReference>
<dbReference type="UniPathway" id="UPA00281"/>
<comment type="similarity">
    <text evidence="2 6">Belongs to the dTDP-4-dehydrorhamnose reductase family.</text>
</comment>
<dbReference type="EMBL" id="CP014135">
    <property type="protein sequence ID" value="AMB86589.1"/>
    <property type="molecule type" value="Genomic_DNA"/>
</dbReference>
<reference evidence="8 9" key="1">
    <citation type="submission" date="2016-01" db="EMBL/GenBank/DDBJ databases">
        <authorList>
            <person name="McClelland M."/>
            <person name="Jain A."/>
            <person name="Saraogi P."/>
            <person name="Mendelson R."/>
            <person name="Westerman R."/>
            <person name="SanMiguel P."/>
            <person name="Csonka L."/>
        </authorList>
    </citation>
    <scope>NUCLEOTIDE SEQUENCE [LARGE SCALE GENOMIC DNA]</scope>
    <source>
        <strain evidence="8 9">NCPPB 2472</strain>
    </source>
</reference>
<dbReference type="STRING" id="46677.AWM79_15270"/>
<comment type="function">
    <text evidence="6">Catalyzes the reduction of dTDP-6-deoxy-L-lyxo-4-hexulose to yield dTDP-L-rhamnose.</text>
</comment>
<comment type="catalytic activity">
    <reaction evidence="5 6">
        <text>dTDP-beta-L-rhamnose + NADP(+) = dTDP-4-dehydro-beta-L-rhamnose + NADPH + H(+)</text>
        <dbReference type="Rhea" id="RHEA:21796"/>
        <dbReference type="ChEBI" id="CHEBI:15378"/>
        <dbReference type="ChEBI" id="CHEBI:57510"/>
        <dbReference type="ChEBI" id="CHEBI:57783"/>
        <dbReference type="ChEBI" id="CHEBI:58349"/>
        <dbReference type="ChEBI" id="CHEBI:62830"/>
        <dbReference type="EC" id="1.1.1.133"/>
    </reaction>
</comment>
<dbReference type="NCBIfam" id="TIGR01214">
    <property type="entry name" value="rmlD"/>
    <property type="match status" value="1"/>
</dbReference>
<dbReference type="GO" id="GO:0005829">
    <property type="term" value="C:cytosol"/>
    <property type="evidence" value="ECO:0007669"/>
    <property type="project" value="TreeGrafter"/>
</dbReference>
<dbReference type="GO" id="GO:0009243">
    <property type="term" value="P:O antigen biosynthetic process"/>
    <property type="evidence" value="ECO:0007669"/>
    <property type="project" value="UniProtKB-UniPathway"/>
</dbReference>
<evidence type="ECO:0000313" key="9">
    <source>
        <dbReference type="Proteomes" id="UP000063229"/>
    </source>
</evidence>
<evidence type="ECO:0000259" key="7">
    <source>
        <dbReference type="Pfam" id="PF04321"/>
    </source>
</evidence>
<keyword evidence="6" id="KW-0560">Oxidoreductase</keyword>
<dbReference type="EC" id="1.1.1.133" evidence="3 6"/>
<proteinExistence type="inferred from homology"/>
<evidence type="ECO:0000256" key="2">
    <source>
        <dbReference type="ARBA" id="ARBA00010944"/>
    </source>
</evidence>
<sequence>MNPSPLKILISGQHGQVSRELQKRLGDLGQLIVAGRDQLDLAHPEQIRRQVRTHRPDLIINAAAHTAVDLAESEPELAFAINASAPGILAEEAADLGIPLIHYSTDYVFDGNKAEPYTEDDVPQPLSVYGKSKLAGERAIATAHDRHLILRTSWVYSSHGRNFLLTMQRLLQEKPQLRIVADQVGAPTWAGTIANSTRALIERWQAGQAGAWGTYHLTASGETSWFGFAQAIGEHLQALNKPCAVLEAIPSSAYPTPAPRPLNSRLDCSRLLRQWQVSQPDWHSALRECLAEQG</sequence>
<name>A0A0X1T3Z1_PSEAA</name>
<gene>
    <name evidence="8" type="ORF">AWM79_15270</name>
</gene>
<accession>A0A0X1T3Z1</accession>
<evidence type="ECO:0000256" key="4">
    <source>
        <dbReference type="ARBA" id="ARBA00017099"/>
    </source>
</evidence>
<dbReference type="Pfam" id="PF04321">
    <property type="entry name" value="RmlD_sub_bind"/>
    <property type="match status" value="1"/>
</dbReference>
<dbReference type="AlphaFoldDB" id="A0A0X1T3Z1"/>
<dbReference type="Gene3D" id="3.90.25.10">
    <property type="entry name" value="UDP-galactose 4-epimerase, domain 1"/>
    <property type="match status" value="1"/>
</dbReference>
<dbReference type="CDD" id="cd05254">
    <property type="entry name" value="dTDP_HR_like_SDR_e"/>
    <property type="match status" value="1"/>
</dbReference>
<evidence type="ECO:0000256" key="1">
    <source>
        <dbReference type="ARBA" id="ARBA00004781"/>
    </source>
</evidence>
<feature type="domain" description="RmlD-like substrate binding" evidence="7">
    <location>
        <begin position="7"/>
        <end position="292"/>
    </location>
</feature>
<keyword evidence="9" id="KW-1185">Reference proteome</keyword>
<dbReference type="RefSeq" id="WP_017132529.1">
    <property type="nucleotide sequence ID" value="NZ_CP014135.1"/>
</dbReference>
<dbReference type="Gene3D" id="3.40.50.720">
    <property type="entry name" value="NAD(P)-binding Rossmann-like Domain"/>
    <property type="match status" value="1"/>
</dbReference>
<dbReference type="InterPro" id="IPR005913">
    <property type="entry name" value="dTDP_dehydrorham_reduct"/>
</dbReference>
<dbReference type="GO" id="GO:0019305">
    <property type="term" value="P:dTDP-rhamnose biosynthetic process"/>
    <property type="evidence" value="ECO:0007669"/>
    <property type="project" value="UniProtKB-UniPathway"/>
</dbReference>
<dbReference type="PANTHER" id="PTHR10491">
    <property type="entry name" value="DTDP-4-DEHYDRORHAMNOSE REDUCTASE"/>
    <property type="match status" value="1"/>
</dbReference>
<keyword evidence="6" id="KW-0521">NADP</keyword>
<protein>
    <recommendedName>
        <fullName evidence="4 6">dTDP-4-dehydrorhamnose reductase</fullName>
        <ecNumber evidence="3 6">1.1.1.133</ecNumber>
    </recommendedName>
</protein>
<dbReference type="FunFam" id="3.40.50.720:FF:000159">
    <property type="entry name" value="dTDP-4-dehydrorhamnose reductase"/>
    <property type="match status" value="1"/>
</dbReference>
<evidence type="ECO:0000256" key="3">
    <source>
        <dbReference type="ARBA" id="ARBA00012929"/>
    </source>
</evidence>
<organism evidence="8 9">
    <name type="scientific">Pseudomonas agarici</name>
    <dbReference type="NCBI Taxonomy" id="46677"/>
    <lineage>
        <taxon>Bacteria</taxon>
        <taxon>Pseudomonadati</taxon>
        <taxon>Pseudomonadota</taxon>
        <taxon>Gammaproteobacteria</taxon>
        <taxon>Pseudomonadales</taxon>
        <taxon>Pseudomonadaceae</taxon>
        <taxon>Pseudomonas</taxon>
    </lineage>
</organism>
<evidence type="ECO:0000256" key="6">
    <source>
        <dbReference type="RuleBase" id="RU364082"/>
    </source>
</evidence>
<comment type="pathway">
    <text evidence="1 6">Carbohydrate biosynthesis; dTDP-L-rhamnose biosynthesis.</text>
</comment>
<dbReference type="OrthoDB" id="9803892at2"/>
<dbReference type="Proteomes" id="UP000063229">
    <property type="component" value="Chromosome"/>
</dbReference>
<evidence type="ECO:0000313" key="8">
    <source>
        <dbReference type="EMBL" id="AMB86589.1"/>
    </source>
</evidence>
<dbReference type="UniPathway" id="UPA00124"/>
<dbReference type="GO" id="GO:0008831">
    <property type="term" value="F:dTDP-4-dehydrorhamnose reductase activity"/>
    <property type="evidence" value="ECO:0007669"/>
    <property type="project" value="UniProtKB-EC"/>
</dbReference>
<dbReference type="InterPro" id="IPR029903">
    <property type="entry name" value="RmlD-like-bd"/>
</dbReference>
<dbReference type="InterPro" id="IPR036291">
    <property type="entry name" value="NAD(P)-bd_dom_sf"/>
</dbReference>
<dbReference type="KEGG" id="pagb:AWM79_15270"/>